<keyword evidence="5 10" id="KW-0812">Transmembrane</keyword>
<dbReference type="CDD" id="cd01840">
    <property type="entry name" value="SGNH_hydrolase_yrhL_like"/>
    <property type="match status" value="1"/>
</dbReference>
<feature type="transmembrane region" description="Helical" evidence="10">
    <location>
        <begin position="387"/>
        <end position="405"/>
    </location>
</feature>
<feature type="compositionally biased region" description="Polar residues" evidence="9">
    <location>
        <begin position="453"/>
        <end position="470"/>
    </location>
</feature>
<keyword evidence="4" id="KW-0808">Transferase</keyword>
<protein>
    <submittedName>
        <fullName evidence="12">Acetyltransferase</fullName>
    </submittedName>
</protein>
<comment type="caution">
    <text evidence="12">The sequence shown here is derived from an EMBL/GenBank/DDBJ whole genome shotgun (WGS) entry which is preliminary data.</text>
</comment>
<organism evidence="12 13">
    <name type="scientific">Paenibacillus agilis</name>
    <dbReference type="NCBI Taxonomy" id="3020863"/>
    <lineage>
        <taxon>Bacteria</taxon>
        <taxon>Bacillati</taxon>
        <taxon>Bacillota</taxon>
        <taxon>Bacilli</taxon>
        <taxon>Bacillales</taxon>
        <taxon>Paenibacillaceae</taxon>
        <taxon>Paenibacillus</taxon>
    </lineage>
</organism>
<feature type="domain" description="Acyltransferase 3" evidence="11">
    <location>
        <begin position="16"/>
        <end position="348"/>
    </location>
</feature>
<keyword evidence="7 10" id="KW-0472">Membrane</keyword>
<evidence type="ECO:0000256" key="7">
    <source>
        <dbReference type="ARBA" id="ARBA00023136"/>
    </source>
</evidence>
<evidence type="ECO:0000256" key="8">
    <source>
        <dbReference type="ARBA" id="ARBA00023315"/>
    </source>
</evidence>
<keyword evidence="13" id="KW-1185">Reference proteome</keyword>
<dbReference type="Gene3D" id="3.40.50.1110">
    <property type="entry name" value="SGNH hydrolase"/>
    <property type="match status" value="1"/>
</dbReference>
<evidence type="ECO:0000256" key="6">
    <source>
        <dbReference type="ARBA" id="ARBA00022989"/>
    </source>
</evidence>
<name>A0A559J2J4_9BACL</name>
<dbReference type="GO" id="GO:0016747">
    <property type="term" value="F:acyltransferase activity, transferring groups other than amino-acyl groups"/>
    <property type="evidence" value="ECO:0007669"/>
    <property type="project" value="InterPro"/>
</dbReference>
<feature type="transmembrane region" description="Helical" evidence="10">
    <location>
        <begin position="210"/>
        <end position="230"/>
    </location>
</feature>
<feature type="region of interest" description="Disordered" evidence="9">
    <location>
        <begin position="416"/>
        <end position="470"/>
    </location>
</feature>
<accession>A0A559J2J4</accession>
<evidence type="ECO:0000256" key="9">
    <source>
        <dbReference type="SAM" id="MobiDB-lite"/>
    </source>
</evidence>
<dbReference type="PANTHER" id="PTHR23028:SF53">
    <property type="entry name" value="ACYL_TRANSF_3 DOMAIN-CONTAINING PROTEIN"/>
    <property type="match status" value="1"/>
</dbReference>
<evidence type="ECO:0000256" key="1">
    <source>
        <dbReference type="ARBA" id="ARBA00004651"/>
    </source>
</evidence>
<dbReference type="InterPro" id="IPR036514">
    <property type="entry name" value="SGNH_hydro_sf"/>
</dbReference>
<dbReference type="GO" id="GO:0005886">
    <property type="term" value="C:plasma membrane"/>
    <property type="evidence" value="ECO:0007669"/>
    <property type="project" value="UniProtKB-SubCell"/>
</dbReference>
<evidence type="ECO:0000256" key="3">
    <source>
        <dbReference type="ARBA" id="ARBA00022475"/>
    </source>
</evidence>
<evidence type="ECO:0000313" key="13">
    <source>
        <dbReference type="Proteomes" id="UP000318102"/>
    </source>
</evidence>
<dbReference type="GO" id="GO:0009103">
    <property type="term" value="P:lipopolysaccharide biosynthetic process"/>
    <property type="evidence" value="ECO:0007669"/>
    <property type="project" value="TreeGrafter"/>
</dbReference>
<dbReference type="InterPro" id="IPR050879">
    <property type="entry name" value="Acyltransferase_3"/>
</dbReference>
<dbReference type="AlphaFoldDB" id="A0A559J2J4"/>
<sequence length="630" mass="70340">MKWLHNNSAKNNLYLPGLDGLRALAVLAVIAYHMNFDWANGGFLGVGIFFTLSGYLIIDLLLEEKQRNDKIDLKTFYIRRSRRLLPALLSVLVVTVAWLTVTDPSRLVSLHKEIWSTFLYANNWVLILSEVSYFDSFGPPSPFTHLWSLAVEGQFYLIWPLLLIIALRYHLTRGWLLTWTLVAAAVSAIAMAIIYEPGTDPSRVYYGTDTRVFALLIGSALAIICPRRKLSGQVGPKTKQRIDMVGMIGFIIIVYMLFRISEYDDFVYRGGLVLLAVATAMLMAALAHPASRLSKMFSWKPLQWIGVRSYSLYLWHYPVIMLTNPTVDTDGLNVVRSIAQIIVSLVLADLSWRYIEEPIRKGAVGIWWARLRAKEWTWHTITWRQRTVSACIAVLLILFGCGMGYDGKARSVQSAPLEPDSVSSETSADNSVPAQKQNVEGAQSKPISPKKLQPTTKPTNQANASSGKTENKWSVTAIGDSVMIGAVSYLQQQLPGAYVDAKIGRQMRALPDTLTMLQRNGKLGDYLIIALGTNGVFNQKQLEAQIHSLQDVKHIILVNTRMPERWERAVNKKLAEVAQAYPNVTLVDWYAASHNQDGYFEPDGTHLRPKGAQAYAAILAEAVKSLAKAG</sequence>
<reference evidence="12 13" key="1">
    <citation type="submission" date="2019-07" db="EMBL/GenBank/DDBJ databases">
        <authorList>
            <person name="Kim J."/>
        </authorList>
    </citation>
    <scope>NUCLEOTIDE SEQUENCE [LARGE SCALE GENOMIC DNA]</scope>
    <source>
        <strain evidence="12 13">N4</strain>
    </source>
</reference>
<dbReference type="InterPro" id="IPR002656">
    <property type="entry name" value="Acyl_transf_3_dom"/>
</dbReference>
<evidence type="ECO:0000259" key="11">
    <source>
        <dbReference type="Pfam" id="PF01757"/>
    </source>
</evidence>
<evidence type="ECO:0000256" key="2">
    <source>
        <dbReference type="ARBA" id="ARBA00007400"/>
    </source>
</evidence>
<dbReference type="RefSeq" id="WP_144991224.1">
    <property type="nucleotide sequence ID" value="NZ_VNJK01000001.1"/>
</dbReference>
<comment type="similarity">
    <text evidence="2">Belongs to the acyltransferase 3 family.</text>
</comment>
<evidence type="ECO:0000313" key="12">
    <source>
        <dbReference type="EMBL" id="TVX94109.1"/>
    </source>
</evidence>
<dbReference type="Pfam" id="PF01757">
    <property type="entry name" value="Acyl_transf_3"/>
    <property type="match status" value="1"/>
</dbReference>
<proteinExistence type="inferred from homology"/>
<gene>
    <name evidence="12" type="ORF">FPZ44_14235</name>
</gene>
<feature type="transmembrane region" description="Helical" evidence="10">
    <location>
        <begin position="146"/>
        <end position="167"/>
    </location>
</feature>
<keyword evidence="8" id="KW-0012">Acyltransferase</keyword>
<comment type="subcellular location">
    <subcellularLocation>
        <location evidence="1">Cell membrane</location>
        <topology evidence="1">Multi-pass membrane protein</topology>
    </subcellularLocation>
</comment>
<dbReference type="Proteomes" id="UP000318102">
    <property type="component" value="Unassembled WGS sequence"/>
</dbReference>
<evidence type="ECO:0000256" key="4">
    <source>
        <dbReference type="ARBA" id="ARBA00022679"/>
    </source>
</evidence>
<feature type="transmembrane region" description="Helical" evidence="10">
    <location>
        <begin position="174"/>
        <end position="195"/>
    </location>
</feature>
<evidence type="ECO:0000256" key="10">
    <source>
        <dbReference type="SAM" id="Phobius"/>
    </source>
</evidence>
<feature type="transmembrane region" description="Helical" evidence="10">
    <location>
        <begin position="242"/>
        <end position="260"/>
    </location>
</feature>
<feature type="transmembrane region" description="Helical" evidence="10">
    <location>
        <begin position="266"/>
        <end position="287"/>
    </location>
</feature>
<feature type="compositionally biased region" description="Polar residues" evidence="9">
    <location>
        <begin position="421"/>
        <end position="441"/>
    </location>
</feature>
<keyword evidence="3" id="KW-1003">Cell membrane</keyword>
<keyword evidence="6 10" id="KW-1133">Transmembrane helix</keyword>
<dbReference type="PANTHER" id="PTHR23028">
    <property type="entry name" value="ACETYLTRANSFERASE"/>
    <property type="match status" value="1"/>
</dbReference>
<dbReference type="OrthoDB" id="9796461at2"/>
<dbReference type="EMBL" id="VNJK01000001">
    <property type="protein sequence ID" value="TVX94109.1"/>
    <property type="molecule type" value="Genomic_DNA"/>
</dbReference>
<evidence type="ECO:0000256" key="5">
    <source>
        <dbReference type="ARBA" id="ARBA00022692"/>
    </source>
</evidence>
<feature type="transmembrane region" description="Helical" evidence="10">
    <location>
        <begin position="12"/>
        <end position="32"/>
    </location>
</feature>
<feature type="transmembrane region" description="Helical" evidence="10">
    <location>
        <begin position="38"/>
        <end position="62"/>
    </location>
</feature>
<dbReference type="SUPFAM" id="SSF52266">
    <property type="entry name" value="SGNH hydrolase"/>
    <property type="match status" value="1"/>
</dbReference>
<feature type="transmembrane region" description="Helical" evidence="10">
    <location>
        <begin position="83"/>
        <end position="101"/>
    </location>
</feature>